<dbReference type="RefSeq" id="WP_183997109.1">
    <property type="nucleotide sequence ID" value="NZ_JACIEH010000002.1"/>
</dbReference>
<keyword evidence="2" id="KW-0812">Transmembrane</keyword>
<evidence type="ECO:0000256" key="2">
    <source>
        <dbReference type="SAM" id="Phobius"/>
    </source>
</evidence>
<keyword evidence="2" id="KW-1133">Transmembrane helix</keyword>
<name>A0A7W6JRV1_9SPHN</name>
<protein>
    <submittedName>
        <fullName evidence="3">Uncharacterized protein</fullName>
    </submittedName>
</protein>
<feature type="region of interest" description="Disordered" evidence="1">
    <location>
        <begin position="1"/>
        <end position="45"/>
    </location>
</feature>
<proteinExistence type="predicted"/>
<dbReference type="EMBL" id="JACIEH010000002">
    <property type="protein sequence ID" value="MBB4098368.1"/>
    <property type="molecule type" value="Genomic_DNA"/>
</dbReference>
<keyword evidence="2" id="KW-0472">Membrane</keyword>
<reference evidence="3 4" key="1">
    <citation type="submission" date="2020-08" db="EMBL/GenBank/DDBJ databases">
        <title>Genomic Encyclopedia of Type Strains, Phase IV (KMG-IV): sequencing the most valuable type-strain genomes for metagenomic binning, comparative biology and taxonomic classification.</title>
        <authorList>
            <person name="Goeker M."/>
        </authorList>
    </citation>
    <scope>NUCLEOTIDE SEQUENCE [LARGE SCALE GENOMIC DNA]</scope>
    <source>
        <strain evidence="3 4">DSM 101806</strain>
    </source>
</reference>
<feature type="transmembrane region" description="Helical" evidence="2">
    <location>
        <begin position="49"/>
        <end position="71"/>
    </location>
</feature>
<comment type="caution">
    <text evidence="3">The sequence shown here is derived from an EMBL/GenBank/DDBJ whole genome shotgun (WGS) entry which is preliminary data.</text>
</comment>
<evidence type="ECO:0000313" key="3">
    <source>
        <dbReference type="EMBL" id="MBB4098368.1"/>
    </source>
</evidence>
<evidence type="ECO:0000256" key="1">
    <source>
        <dbReference type="SAM" id="MobiDB-lite"/>
    </source>
</evidence>
<feature type="compositionally biased region" description="Basic and acidic residues" evidence="1">
    <location>
        <begin position="85"/>
        <end position="100"/>
    </location>
</feature>
<feature type="compositionally biased region" description="Basic residues" evidence="1">
    <location>
        <begin position="16"/>
        <end position="27"/>
    </location>
</feature>
<feature type="region of interest" description="Disordered" evidence="1">
    <location>
        <begin position="79"/>
        <end position="129"/>
    </location>
</feature>
<dbReference type="Proteomes" id="UP000557392">
    <property type="component" value="Unassembled WGS sequence"/>
</dbReference>
<sequence length="129" mass="12854">MATPSRKSSTGTTTAARRKPAARKPGAKAKAPAAKQAAPANRTAHSAGIASLGAIAVAVLGAAAFGAWRLLRRPVEGTEPVDLIGDGHPDGSERAPEAFRPDPTASVPASERGQFRPALATAGPGAGSL</sequence>
<evidence type="ECO:0000313" key="4">
    <source>
        <dbReference type="Proteomes" id="UP000557392"/>
    </source>
</evidence>
<keyword evidence="4" id="KW-1185">Reference proteome</keyword>
<gene>
    <name evidence="3" type="ORF">GGR46_001932</name>
</gene>
<feature type="compositionally biased region" description="Low complexity" evidence="1">
    <location>
        <begin position="28"/>
        <end position="45"/>
    </location>
</feature>
<accession>A0A7W6JRV1</accession>
<dbReference type="AlphaFoldDB" id="A0A7W6JRV1"/>
<feature type="compositionally biased region" description="Polar residues" evidence="1">
    <location>
        <begin position="1"/>
        <end position="11"/>
    </location>
</feature>
<organism evidence="3 4">
    <name type="scientific">Sphingomonas kyeonggiensis</name>
    <dbReference type="NCBI Taxonomy" id="1268553"/>
    <lineage>
        <taxon>Bacteria</taxon>
        <taxon>Pseudomonadati</taxon>
        <taxon>Pseudomonadota</taxon>
        <taxon>Alphaproteobacteria</taxon>
        <taxon>Sphingomonadales</taxon>
        <taxon>Sphingomonadaceae</taxon>
        <taxon>Sphingomonas</taxon>
    </lineage>
</organism>